<gene>
    <name evidence="11" type="ORF">PFISCL1PPCAC_24635</name>
</gene>
<evidence type="ECO:0000259" key="10">
    <source>
        <dbReference type="SMART" id="SM00382"/>
    </source>
</evidence>
<keyword evidence="4" id="KW-0547">Nucleotide-binding</keyword>
<dbReference type="PANTHER" id="PTHR10760:SF2">
    <property type="entry name" value="LD13476P-RELATED"/>
    <property type="match status" value="1"/>
</dbReference>
<dbReference type="GO" id="GO:0071218">
    <property type="term" value="P:cellular response to misfolded protein"/>
    <property type="evidence" value="ECO:0007669"/>
    <property type="project" value="TreeGrafter"/>
</dbReference>
<dbReference type="GO" id="GO:0005788">
    <property type="term" value="C:endoplasmic reticulum lumen"/>
    <property type="evidence" value="ECO:0007669"/>
    <property type="project" value="UniProtKB-SubCell"/>
</dbReference>
<dbReference type="InterPro" id="IPR027417">
    <property type="entry name" value="P-loop_NTPase"/>
</dbReference>
<evidence type="ECO:0000256" key="8">
    <source>
        <dbReference type="SAM" id="MobiDB-lite"/>
    </source>
</evidence>
<protein>
    <recommendedName>
        <fullName evidence="10">AAA+ ATPase domain-containing protein</fullName>
    </recommendedName>
</protein>
<feature type="compositionally biased region" description="Basic and acidic residues" evidence="8">
    <location>
        <begin position="354"/>
        <end position="371"/>
    </location>
</feature>
<dbReference type="SUPFAM" id="SSF52540">
    <property type="entry name" value="P-loop containing nucleoside triphosphate hydrolases"/>
    <property type="match status" value="1"/>
</dbReference>
<evidence type="ECO:0000256" key="3">
    <source>
        <dbReference type="ARBA" id="ARBA00022729"/>
    </source>
</evidence>
<evidence type="ECO:0000313" key="12">
    <source>
        <dbReference type="Proteomes" id="UP001432322"/>
    </source>
</evidence>
<feature type="non-terminal residue" evidence="11">
    <location>
        <position position="1"/>
    </location>
</feature>
<reference evidence="11" key="1">
    <citation type="submission" date="2023-10" db="EMBL/GenBank/DDBJ databases">
        <title>Genome assembly of Pristionchus species.</title>
        <authorList>
            <person name="Yoshida K."/>
            <person name="Sommer R.J."/>
        </authorList>
    </citation>
    <scope>NUCLEOTIDE SEQUENCE</scope>
    <source>
        <strain evidence="11">RS5133</strain>
    </source>
</reference>
<feature type="chain" id="PRO_5043495826" description="AAA+ ATPase domain-containing protein" evidence="9">
    <location>
        <begin position="29"/>
        <end position="371"/>
    </location>
</feature>
<evidence type="ECO:0000256" key="4">
    <source>
        <dbReference type="ARBA" id="ARBA00022741"/>
    </source>
</evidence>
<sequence>SPLRFCSMRVRSLQQLLLLSLLLPSMVADPFSILAAGVVATGGGVFYAFKDKIKCHLYECCDKPYVKPDFEKMAEELKHLVYGQHIVQETLIPALRAHFLEKHQPSKPLVLSFHGATGSGKNHVSRIIANNIYQKGLGSVFVHHIVATAEFPDRTRMHEYQVELQKRLLASVSQCGRSLFIFDEVDKLPEQLLSSIKPFLDYYDNVKGVDFRNAVFIFLSNAGGDAISKSAIVHRSSGQPRTKLKVGDLERTVSEHVFNSPGGLKMSELISNHLIDHFVPFLPLEREHVRNCIVFYVSSRDATAASDASLMDEILSELQFYPAADPAFSSSGCKRVQQKSDVALYRWRARRKAKTDGEEKEEGHGHDHDEI</sequence>
<dbReference type="EMBL" id="BTSY01000006">
    <property type="protein sequence ID" value="GMT33338.1"/>
    <property type="molecule type" value="Genomic_DNA"/>
</dbReference>
<dbReference type="Pfam" id="PF21376">
    <property type="entry name" value="TOR1A_C"/>
    <property type="match status" value="1"/>
</dbReference>
<evidence type="ECO:0000256" key="2">
    <source>
        <dbReference type="ARBA" id="ARBA00006235"/>
    </source>
</evidence>
<evidence type="ECO:0000256" key="5">
    <source>
        <dbReference type="ARBA" id="ARBA00022824"/>
    </source>
</evidence>
<evidence type="ECO:0000256" key="1">
    <source>
        <dbReference type="ARBA" id="ARBA00004319"/>
    </source>
</evidence>
<dbReference type="InterPro" id="IPR049337">
    <property type="entry name" value="TOR1A_C"/>
</dbReference>
<dbReference type="PANTHER" id="PTHR10760">
    <property type="entry name" value="TORSIN"/>
    <property type="match status" value="1"/>
</dbReference>
<dbReference type="PRINTS" id="PR00300">
    <property type="entry name" value="CLPPROTEASEA"/>
</dbReference>
<dbReference type="GO" id="GO:0005524">
    <property type="term" value="F:ATP binding"/>
    <property type="evidence" value="ECO:0007669"/>
    <property type="project" value="UniProtKB-KW"/>
</dbReference>
<comment type="subcellular location">
    <subcellularLocation>
        <location evidence="1">Endoplasmic reticulum lumen</location>
    </subcellularLocation>
</comment>
<dbReference type="GO" id="GO:0016887">
    <property type="term" value="F:ATP hydrolysis activity"/>
    <property type="evidence" value="ECO:0007669"/>
    <property type="project" value="InterPro"/>
</dbReference>
<comment type="similarity">
    <text evidence="2">Belongs to the ClpA/ClpB family. Torsin subfamily.</text>
</comment>
<dbReference type="FunFam" id="3.40.50.300:FF:002276">
    <property type="entry name" value="Torsin, putative"/>
    <property type="match status" value="1"/>
</dbReference>
<dbReference type="SMART" id="SM00382">
    <property type="entry name" value="AAA"/>
    <property type="match status" value="1"/>
</dbReference>
<dbReference type="AlphaFoldDB" id="A0AAV5WRU5"/>
<name>A0AAV5WRU5_9BILA</name>
<dbReference type="Gene3D" id="3.40.50.300">
    <property type="entry name" value="P-loop containing nucleotide triphosphate hydrolases"/>
    <property type="match status" value="1"/>
</dbReference>
<dbReference type="InterPro" id="IPR003593">
    <property type="entry name" value="AAA+_ATPase"/>
</dbReference>
<dbReference type="Pfam" id="PF06309">
    <property type="entry name" value="Torsin"/>
    <property type="match status" value="1"/>
</dbReference>
<evidence type="ECO:0000256" key="9">
    <source>
        <dbReference type="SAM" id="SignalP"/>
    </source>
</evidence>
<accession>A0AAV5WRU5</accession>
<dbReference type="Proteomes" id="UP001432322">
    <property type="component" value="Unassembled WGS sequence"/>
</dbReference>
<dbReference type="InterPro" id="IPR001270">
    <property type="entry name" value="ClpA/B"/>
</dbReference>
<evidence type="ECO:0000256" key="7">
    <source>
        <dbReference type="ARBA" id="ARBA00023180"/>
    </source>
</evidence>
<keyword evidence="3 9" id="KW-0732">Signal</keyword>
<organism evidence="11 12">
    <name type="scientific">Pristionchus fissidentatus</name>
    <dbReference type="NCBI Taxonomy" id="1538716"/>
    <lineage>
        <taxon>Eukaryota</taxon>
        <taxon>Metazoa</taxon>
        <taxon>Ecdysozoa</taxon>
        <taxon>Nematoda</taxon>
        <taxon>Chromadorea</taxon>
        <taxon>Rhabditida</taxon>
        <taxon>Rhabditina</taxon>
        <taxon>Diplogasteromorpha</taxon>
        <taxon>Diplogasteroidea</taxon>
        <taxon>Neodiplogasteridae</taxon>
        <taxon>Pristionchus</taxon>
    </lineage>
</organism>
<proteinExistence type="inferred from homology"/>
<feature type="signal peptide" evidence="9">
    <location>
        <begin position="1"/>
        <end position="28"/>
    </location>
</feature>
<comment type="caution">
    <text evidence="11">The sequence shown here is derived from an EMBL/GenBank/DDBJ whole genome shotgun (WGS) entry which is preliminary data.</text>
</comment>
<keyword evidence="6" id="KW-0067">ATP-binding</keyword>
<evidence type="ECO:0000313" key="11">
    <source>
        <dbReference type="EMBL" id="GMT33338.1"/>
    </source>
</evidence>
<keyword evidence="12" id="KW-1185">Reference proteome</keyword>
<keyword evidence="7" id="KW-0325">Glycoprotein</keyword>
<feature type="domain" description="AAA+ ATPase" evidence="10">
    <location>
        <begin position="107"/>
        <end position="248"/>
    </location>
</feature>
<feature type="region of interest" description="Disordered" evidence="8">
    <location>
        <begin position="351"/>
        <end position="371"/>
    </location>
</feature>
<dbReference type="CDD" id="cd00009">
    <property type="entry name" value="AAA"/>
    <property type="match status" value="1"/>
</dbReference>
<keyword evidence="5" id="KW-0256">Endoplasmic reticulum</keyword>
<dbReference type="InterPro" id="IPR010448">
    <property type="entry name" value="Torsin"/>
</dbReference>
<evidence type="ECO:0000256" key="6">
    <source>
        <dbReference type="ARBA" id="ARBA00022840"/>
    </source>
</evidence>